<feature type="chain" id="PRO_5040952975" evidence="1">
    <location>
        <begin position="28"/>
        <end position="155"/>
    </location>
</feature>
<evidence type="ECO:0000313" key="2">
    <source>
        <dbReference type="EMBL" id="MCX5569778.1"/>
    </source>
</evidence>
<dbReference type="AlphaFoldDB" id="A0A9X3IKS7"/>
<comment type="caution">
    <text evidence="2">The sequence shown here is derived from an EMBL/GenBank/DDBJ whole genome shotgun (WGS) entry which is preliminary data.</text>
</comment>
<keyword evidence="3" id="KW-1185">Reference proteome</keyword>
<organism evidence="2 3">
    <name type="scientific">Kaistia nematophila</name>
    <dbReference type="NCBI Taxonomy" id="2994654"/>
    <lineage>
        <taxon>Bacteria</taxon>
        <taxon>Pseudomonadati</taxon>
        <taxon>Pseudomonadota</taxon>
        <taxon>Alphaproteobacteria</taxon>
        <taxon>Hyphomicrobiales</taxon>
        <taxon>Kaistiaceae</taxon>
        <taxon>Kaistia</taxon>
    </lineage>
</organism>
<accession>A0A9X3IKS7</accession>
<evidence type="ECO:0000256" key="1">
    <source>
        <dbReference type="SAM" id="SignalP"/>
    </source>
</evidence>
<dbReference type="Proteomes" id="UP001144805">
    <property type="component" value="Unassembled WGS sequence"/>
</dbReference>
<feature type="signal peptide" evidence="1">
    <location>
        <begin position="1"/>
        <end position="27"/>
    </location>
</feature>
<name>A0A9X3IKS7_9HYPH</name>
<dbReference type="RefSeq" id="WP_266338750.1">
    <property type="nucleotide sequence ID" value="NZ_JAPKNK010000004.1"/>
</dbReference>
<reference evidence="2" key="1">
    <citation type="submission" date="2022-11" db="EMBL/GenBank/DDBJ databases">
        <title>Biodiversity and phylogenetic relationships of bacteria.</title>
        <authorList>
            <person name="Machado R.A.R."/>
            <person name="Bhat A."/>
            <person name="Loulou A."/>
            <person name="Kallel S."/>
        </authorList>
    </citation>
    <scope>NUCLEOTIDE SEQUENCE</scope>
    <source>
        <strain evidence="2">K-TC2</strain>
    </source>
</reference>
<dbReference type="InterPro" id="IPR009333">
    <property type="entry name" value="DUF992"/>
</dbReference>
<gene>
    <name evidence="2" type="ORF">OSH07_11295</name>
</gene>
<dbReference type="EMBL" id="JAPKNK010000004">
    <property type="protein sequence ID" value="MCX5569778.1"/>
    <property type="molecule type" value="Genomic_DNA"/>
</dbReference>
<evidence type="ECO:0000313" key="3">
    <source>
        <dbReference type="Proteomes" id="UP001144805"/>
    </source>
</evidence>
<proteinExistence type="predicted"/>
<protein>
    <submittedName>
        <fullName evidence="2">DUF992 domain-containing protein</fullName>
    </submittedName>
</protein>
<sequence>MSASLKIVIAASTLAAISTLGAGTATAATRTGTLVCRVAPGMGFIVGSSKRLDCTYNSKRGAEYYSGKINRIGLDVGVTTGGQIVWAVLEPSRRHGDLAGTYAGATAEATAGVGLGANVLVGGGNGISLQPLSVSGQKGLDLAAGIGSVTLSRTR</sequence>
<dbReference type="Pfam" id="PF06186">
    <property type="entry name" value="DUF992"/>
    <property type="match status" value="1"/>
</dbReference>
<keyword evidence="1" id="KW-0732">Signal</keyword>